<accession>A0A2G5ICK8</accession>
<dbReference type="InterPro" id="IPR027353">
    <property type="entry name" value="NET_dom"/>
</dbReference>
<evidence type="ECO:0000313" key="8">
    <source>
        <dbReference type="Proteomes" id="UP000230605"/>
    </source>
</evidence>
<dbReference type="Gene3D" id="1.20.1270.220">
    <property type="match status" value="1"/>
</dbReference>
<dbReference type="SUPFAM" id="SSF47370">
    <property type="entry name" value="Bromodomain"/>
    <property type="match status" value="2"/>
</dbReference>
<feature type="domain" description="NET" evidence="5">
    <location>
        <begin position="713"/>
        <end position="793"/>
    </location>
</feature>
<dbReference type="GO" id="GO:0006355">
    <property type="term" value="P:regulation of DNA-templated transcription"/>
    <property type="evidence" value="ECO:0007669"/>
    <property type="project" value="TreeGrafter"/>
</dbReference>
<feature type="domain" description="Bromo" evidence="4">
    <location>
        <begin position="534"/>
        <end position="606"/>
    </location>
</feature>
<evidence type="ECO:0000256" key="1">
    <source>
        <dbReference type="ARBA" id="ARBA00023117"/>
    </source>
</evidence>
<dbReference type="CDD" id="cd05500">
    <property type="entry name" value="Bromo_BDF1_2_I"/>
    <property type="match status" value="1"/>
</dbReference>
<evidence type="ECO:0000259" key="4">
    <source>
        <dbReference type="PROSITE" id="PS50014"/>
    </source>
</evidence>
<feature type="region of interest" description="Disordered" evidence="3">
    <location>
        <begin position="424"/>
        <end position="513"/>
    </location>
</feature>
<feature type="compositionally biased region" description="Basic residues" evidence="3">
    <location>
        <begin position="817"/>
        <end position="828"/>
    </location>
</feature>
<dbReference type="Proteomes" id="UP000230605">
    <property type="component" value="Chromosome 1"/>
</dbReference>
<evidence type="ECO:0000313" key="7">
    <source>
        <dbReference type="EMBL" id="WPA96836.1"/>
    </source>
</evidence>
<dbReference type="InterPro" id="IPR036427">
    <property type="entry name" value="Bromodomain-like_sf"/>
</dbReference>
<dbReference type="Pfam" id="PF17035">
    <property type="entry name" value="BET"/>
    <property type="match status" value="1"/>
</dbReference>
<organism evidence="6 8">
    <name type="scientific">Cercospora beticola</name>
    <name type="common">Sugarbeet leaf spot fungus</name>
    <dbReference type="NCBI Taxonomy" id="122368"/>
    <lineage>
        <taxon>Eukaryota</taxon>
        <taxon>Fungi</taxon>
        <taxon>Dikarya</taxon>
        <taxon>Ascomycota</taxon>
        <taxon>Pezizomycotina</taxon>
        <taxon>Dothideomycetes</taxon>
        <taxon>Dothideomycetidae</taxon>
        <taxon>Mycosphaerellales</taxon>
        <taxon>Mycosphaerellaceae</taxon>
        <taxon>Cercospora</taxon>
    </lineage>
</organism>
<feature type="compositionally biased region" description="Polar residues" evidence="3">
    <location>
        <begin position="301"/>
        <end position="316"/>
    </location>
</feature>
<protein>
    <submittedName>
        <fullName evidence="6">Bromodomain-containing factor 1</fullName>
    </submittedName>
</protein>
<evidence type="ECO:0000256" key="3">
    <source>
        <dbReference type="SAM" id="MobiDB-lite"/>
    </source>
</evidence>
<feature type="compositionally biased region" description="Basic and acidic residues" evidence="3">
    <location>
        <begin position="201"/>
        <end position="220"/>
    </location>
</feature>
<feature type="compositionally biased region" description="Acidic residues" evidence="3">
    <location>
        <begin position="640"/>
        <end position="658"/>
    </location>
</feature>
<dbReference type="AlphaFoldDB" id="A0A2G5ICK8"/>
<dbReference type="GO" id="GO:0000785">
    <property type="term" value="C:chromatin"/>
    <property type="evidence" value="ECO:0007669"/>
    <property type="project" value="TreeGrafter"/>
</dbReference>
<dbReference type="PANTHER" id="PTHR22880">
    <property type="entry name" value="FALZ-RELATED BROMODOMAIN-CONTAINING PROTEINS"/>
    <property type="match status" value="1"/>
</dbReference>
<dbReference type="EMBL" id="CP134184">
    <property type="protein sequence ID" value="WPA96836.1"/>
    <property type="molecule type" value="Genomic_DNA"/>
</dbReference>
<dbReference type="InterPro" id="IPR050935">
    <property type="entry name" value="Bromo_chromatin_reader"/>
</dbReference>
<feature type="compositionally biased region" description="Acidic residues" evidence="3">
    <location>
        <begin position="871"/>
        <end position="882"/>
    </location>
</feature>
<feature type="compositionally biased region" description="Low complexity" evidence="3">
    <location>
        <begin position="135"/>
        <end position="162"/>
    </location>
</feature>
<dbReference type="InterPro" id="IPR038336">
    <property type="entry name" value="NET_sf"/>
</dbReference>
<dbReference type="Pfam" id="PF00439">
    <property type="entry name" value="Bromodomain"/>
    <property type="match status" value="2"/>
</dbReference>
<dbReference type="GO" id="GO:0006338">
    <property type="term" value="P:chromatin remodeling"/>
    <property type="evidence" value="ECO:0007669"/>
    <property type="project" value="TreeGrafter"/>
</dbReference>
<dbReference type="PROSITE" id="PS51525">
    <property type="entry name" value="NET"/>
    <property type="match status" value="1"/>
</dbReference>
<dbReference type="OrthoDB" id="784962at2759"/>
<feature type="domain" description="Bromo" evidence="4">
    <location>
        <begin position="335"/>
        <end position="407"/>
    </location>
</feature>
<dbReference type="PRINTS" id="PR00503">
    <property type="entry name" value="BROMODOMAIN"/>
</dbReference>
<keyword evidence="9" id="KW-1185">Reference proteome</keyword>
<proteinExistence type="predicted"/>
<evidence type="ECO:0000313" key="6">
    <source>
        <dbReference type="EMBL" id="PIB02264.1"/>
    </source>
</evidence>
<reference evidence="7 9" key="2">
    <citation type="submission" date="2023-09" db="EMBL/GenBank/DDBJ databases">
        <title>Complete-Gapless Cercospora beticola genome.</title>
        <authorList>
            <person name="Wyatt N.A."/>
            <person name="Spanner R.E."/>
            <person name="Bolton M.D."/>
        </authorList>
    </citation>
    <scope>NUCLEOTIDE SEQUENCE [LARGE SCALE GENOMIC DNA]</scope>
    <source>
        <strain evidence="7">Cb09-40</strain>
    </source>
</reference>
<feature type="compositionally biased region" description="Low complexity" evidence="3">
    <location>
        <begin position="693"/>
        <end position="714"/>
    </location>
</feature>
<evidence type="ECO:0000259" key="5">
    <source>
        <dbReference type="PROSITE" id="PS51525"/>
    </source>
</evidence>
<feature type="region of interest" description="Disordered" evidence="3">
    <location>
        <begin position="681"/>
        <end position="722"/>
    </location>
</feature>
<dbReference type="Proteomes" id="UP001302367">
    <property type="component" value="Chromosome 1"/>
</dbReference>
<gene>
    <name evidence="6" type="ORF">CB0940_01397</name>
    <name evidence="7" type="ORF">RHO25_001444</name>
</gene>
<dbReference type="InterPro" id="IPR001487">
    <property type="entry name" value="Bromodomain"/>
</dbReference>
<dbReference type="Gene3D" id="1.20.920.10">
    <property type="entry name" value="Bromodomain-like"/>
    <property type="match status" value="2"/>
</dbReference>
<dbReference type="PANTHER" id="PTHR22880:SF225">
    <property type="entry name" value="BROMODOMAIN-CONTAINING PROTEIN BET-1-RELATED"/>
    <property type="match status" value="1"/>
</dbReference>
<sequence>MASEVAHPERVPNVPATDAPLTNGDGDHDMIDSTGNAGAFEENAALSKANSTLNPAADAPIETAPTGLTPIDNVTAGIAPVSDFISKEAPTSHPTPPPDEPLITAEANIDTVMTSTEEPATVAPIPSAHTEETTVDSAPVQDAVAAAEPQQAAQSPALPSAETSLKAEILPAQNPAPVPTSSDSSLVRQRDEDDDGEEEERAAKRTRMEEETQGESHDSNVDATQQPATDGINGERPDPPSVAEPAAKEDVSESQPADSAVMDTTPIPTSNGAPENPVKPDPAESGGAPAIADAKPADTPIQPQSLASASTPKYSTTPMTATQIRFLQDKMKNLKKTKNSLPFLHPVDPVALNIPTYPEIIKQPMDLGTMEQKLKSSQYGCVQDFADDFNLIISNTRTFNGPEHAVTQAGMAMEAYFRKMMETVPSGDQPMPHRNQAKKASPKPPAPARRESRSATHVPPVQATPAANATSSETFALQADGTPQIRRESTTNRPARTIKAPPPRELAYAKPKRKEHQMELKFAEDVLTKIRGPKYGTLNNVFLAPVDPVALNIPHYRQIVKHPMDLGTMTQKLKNGQYSRASEVKKDFDLMIGNCLAFNPNGNPVRDMGIQLQREFEALWRERDRWEKKHRQARAASASADEESGEDEEEEEEEDDQDPTNTIRALQKQLADMQNALAGLGQAAPKQKKAKNTKAAPKKSSTISVSKNKAAPAKSKPKKPKQVTYEEKQEISEAVGKMNDSQVARLTHIITSNCSKYAEQEEMELEIDDLPNNVQAMLLTFVREQFGGPNKKARAVTPDDGAGADDDDFEPSERRGAKGGKRKKHKPMGKVEQQAAINHLQKQLAQFQGGGSGSESPTNAGFAMGGQDADTSGDESEESEEE</sequence>
<dbReference type="GO" id="GO:0005634">
    <property type="term" value="C:nucleus"/>
    <property type="evidence" value="ECO:0007669"/>
    <property type="project" value="TreeGrafter"/>
</dbReference>
<feature type="region of interest" description="Disordered" evidence="3">
    <location>
        <begin position="1"/>
        <end position="35"/>
    </location>
</feature>
<dbReference type="EMBL" id="LKMD01000100">
    <property type="protein sequence ID" value="PIB02264.1"/>
    <property type="molecule type" value="Genomic_DNA"/>
</dbReference>
<feature type="region of interest" description="Disordered" evidence="3">
    <location>
        <begin position="787"/>
        <end position="882"/>
    </location>
</feature>
<feature type="region of interest" description="Disordered" evidence="3">
    <location>
        <begin position="109"/>
        <end position="316"/>
    </location>
</feature>
<feature type="region of interest" description="Disordered" evidence="3">
    <location>
        <begin position="631"/>
        <end position="661"/>
    </location>
</feature>
<feature type="compositionally biased region" description="Basic and acidic residues" evidence="3">
    <location>
        <begin position="1"/>
        <end position="10"/>
    </location>
</feature>
<evidence type="ECO:0000256" key="2">
    <source>
        <dbReference type="PROSITE-ProRule" id="PRU00035"/>
    </source>
</evidence>
<feature type="compositionally biased region" description="Polar residues" evidence="3">
    <location>
        <begin position="465"/>
        <end position="475"/>
    </location>
</feature>
<keyword evidence="1 2" id="KW-0103">Bromodomain</keyword>
<dbReference type="PROSITE" id="PS50014">
    <property type="entry name" value="BROMODOMAIN_2"/>
    <property type="match status" value="2"/>
</dbReference>
<evidence type="ECO:0000313" key="9">
    <source>
        <dbReference type="Proteomes" id="UP001302367"/>
    </source>
</evidence>
<reference evidence="6 8" key="1">
    <citation type="submission" date="2015-10" db="EMBL/GenBank/DDBJ databases">
        <title>The cercosporin biosynthetic gene cluster was horizontally transferred to several fungal lineages and shown to be expanded in Cercospora beticola based on microsynteny with recipient genomes.</title>
        <authorList>
            <person name="De Jonge R."/>
            <person name="Ebert M.K."/>
            <person name="Suttle J.C."/>
            <person name="Jurick Ii W.M."/>
            <person name="Secor G.A."/>
            <person name="Thomma B.P."/>
            <person name="Van De Peer Y."/>
            <person name="Bolton M.D."/>
        </authorList>
    </citation>
    <scope>NUCLEOTIDE SEQUENCE [LARGE SCALE GENOMIC DNA]</scope>
    <source>
        <strain evidence="6 8">09-40</strain>
    </source>
</reference>
<name>A0A2G5ICK8_CERBT</name>
<dbReference type="SMART" id="SM00297">
    <property type="entry name" value="BROMO"/>
    <property type="match status" value="2"/>
</dbReference>